<sequence length="77" mass="8764">TCSAAPSLYDAIVNLFFSFFYHKLIFLKTNNTVQKLILDIRNDSDGRLGDLAFNNLAANKIDQAGSRAWRGNRQLHY</sequence>
<dbReference type="VEuPathDB" id="FungiDB:VP01_9462g1"/>
<organism evidence="1 2">
    <name type="scientific">Puccinia sorghi</name>
    <dbReference type="NCBI Taxonomy" id="27349"/>
    <lineage>
        <taxon>Eukaryota</taxon>
        <taxon>Fungi</taxon>
        <taxon>Dikarya</taxon>
        <taxon>Basidiomycota</taxon>
        <taxon>Pucciniomycotina</taxon>
        <taxon>Pucciniomycetes</taxon>
        <taxon>Pucciniales</taxon>
        <taxon>Pucciniaceae</taxon>
        <taxon>Puccinia</taxon>
    </lineage>
</organism>
<reference evidence="1 2" key="1">
    <citation type="submission" date="2015-08" db="EMBL/GenBank/DDBJ databases">
        <title>Next Generation Sequencing and Analysis of the Genome of Puccinia sorghi L Schw, the Causal Agent of Maize Common Rust.</title>
        <authorList>
            <person name="Rochi L."/>
            <person name="Burguener G."/>
            <person name="Darino M."/>
            <person name="Turjanski A."/>
            <person name="Kreff E."/>
            <person name="Dieguez M.J."/>
            <person name="Sacco F."/>
        </authorList>
    </citation>
    <scope>NUCLEOTIDE SEQUENCE [LARGE SCALE GENOMIC DNA]</scope>
    <source>
        <strain evidence="1 2">RO10H11247</strain>
    </source>
</reference>
<accession>A0A0L6U8M7</accession>
<dbReference type="Proteomes" id="UP000037035">
    <property type="component" value="Unassembled WGS sequence"/>
</dbReference>
<gene>
    <name evidence="1" type="ORF">VP01_9462g1</name>
</gene>
<keyword evidence="2" id="KW-1185">Reference proteome</keyword>
<protein>
    <submittedName>
        <fullName evidence="1">Uncharacterized protein</fullName>
    </submittedName>
</protein>
<evidence type="ECO:0000313" key="2">
    <source>
        <dbReference type="Proteomes" id="UP000037035"/>
    </source>
</evidence>
<evidence type="ECO:0000313" key="1">
    <source>
        <dbReference type="EMBL" id="KNZ44150.1"/>
    </source>
</evidence>
<feature type="non-terminal residue" evidence="1">
    <location>
        <position position="1"/>
    </location>
</feature>
<dbReference type="EMBL" id="LAVV01015118">
    <property type="protein sequence ID" value="KNZ44150.1"/>
    <property type="molecule type" value="Genomic_DNA"/>
</dbReference>
<dbReference type="AlphaFoldDB" id="A0A0L6U8M7"/>
<proteinExistence type="predicted"/>
<name>A0A0L6U8M7_9BASI</name>
<comment type="caution">
    <text evidence="1">The sequence shown here is derived from an EMBL/GenBank/DDBJ whole genome shotgun (WGS) entry which is preliminary data.</text>
</comment>